<keyword evidence="2" id="KW-0472">Membrane</keyword>
<organism evidence="3 4">
    <name type="scientific">Hibiscus sabdariffa</name>
    <name type="common">roselle</name>
    <dbReference type="NCBI Taxonomy" id="183260"/>
    <lineage>
        <taxon>Eukaryota</taxon>
        <taxon>Viridiplantae</taxon>
        <taxon>Streptophyta</taxon>
        <taxon>Embryophyta</taxon>
        <taxon>Tracheophyta</taxon>
        <taxon>Spermatophyta</taxon>
        <taxon>Magnoliopsida</taxon>
        <taxon>eudicotyledons</taxon>
        <taxon>Gunneridae</taxon>
        <taxon>Pentapetalae</taxon>
        <taxon>rosids</taxon>
        <taxon>malvids</taxon>
        <taxon>Malvales</taxon>
        <taxon>Malvaceae</taxon>
        <taxon>Malvoideae</taxon>
        <taxon>Hibiscus</taxon>
    </lineage>
</organism>
<proteinExistence type="predicted"/>
<keyword evidence="2" id="KW-0812">Transmembrane</keyword>
<feature type="compositionally biased region" description="Low complexity" evidence="1">
    <location>
        <begin position="67"/>
        <end position="79"/>
    </location>
</feature>
<evidence type="ECO:0000256" key="2">
    <source>
        <dbReference type="SAM" id="Phobius"/>
    </source>
</evidence>
<protein>
    <submittedName>
        <fullName evidence="3">Uncharacterized protein</fullName>
    </submittedName>
</protein>
<evidence type="ECO:0000313" key="3">
    <source>
        <dbReference type="EMBL" id="KAK8538780.1"/>
    </source>
</evidence>
<feature type="compositionally biased region" description="Pro residues" evidence="1">
    <location>
        <begin position="80"/>
        <end position="90"/>
    </location>
</feature>
<feature type="transmembrane region" description="Helical" evidence="2">
    <location>
        <begin position="21"/>
        <end position="40"/>
    </location>
</feature>
<dbReference type="Proteomes" id="UP001472677">
    <property type="component" value="Unassembled WGS sequence"/>
</dbReference>
<keyword evidence="4" id="KW-1185">Reference proteome</keyword>
<feature type="region of interest" description="Disordered" evidence="1">
    <location>
        <begin position="44"/>
        <end position="90"/>
    </location>
</feature>
<sequence length="90" mass="9752">MFQVPKLDINYSLGLRLRSQVLAMLVLTLSFACNSGGIVYSSSQGFSSDGDSVGMEGNLPRQDEPQEPIQPQNPIQPLEPAQPPQNPPDV</sequence>
<evidence type="ECO:0000313" key="4">
    <source>
        <dbReference type="Proteomes" id="UP001472677"/>
    </source>
</evidence>
<accession>A0ABR2DIY1</accession>
<comment type="caution">
    <text evidence="3">The sequence shown here is derived from an EMBL/GenBank/DDBJ whole genome shotgun (WGS) entry which is preliminary data.</text>
</comment>
<dbReference type="EMBL" id="JBBPBM010000027">
    <property type="protein sequence ID" value="KAK8538780.1"/>
    <property type="molecule type" value="Genomic_DNA"/>
</dbReference>
<gene>
    <name evidence="3" type="ORF">V6N12_034488</name>
</gene>
<dbReference type="PROSITE" id="PS51257">
    <property type="entry name" value="PROKAR_LIPOPROTEIN"/>
    <property type="match status" value="1"/>
</dbReference>
<name>A0ABR2DIY1_9ROSI</name>
<reference evidence="3 4" key="1">
    <citation type="journal article" date="2024" name="G3 (Bethesda)">
        <title>Genome assembly of Hibiscus sabdariffa L. provides insights into metabolisms of medicinal natural products.</title>
        <authorList>
            <person name="Kim T."/>
        </authorList>
    </citation>
    <scope>NUCLEOTIDE SEQUENCE [LARGE SCALE GENOMIC DNA]</scope>
    <source>
        <strain evidence="3">TK-2024</strain>
        <tissue evidence="3">Old leaves</tissue>
    </source>
</reference>
<keyword evidence="2" id="KW-1133">Transmembrane helix</keyword>
<evidence type="ECO:0000256" key="1">
    <source>
        <dbReference type="SAM" id="MobiDB-lite"/>
    </source>
</evidence>